<gene>
    <name evidence="4" type="ORF">FVE85_8335</name>
</gene>
<dbReference type="PANTHER" id="PTHR20883">
    <property type="entry name" value="PHYTANOYL-COA DIOXYGENASE DOMAIN CONTAINING 1"/>
    <property type="match status" value="1"/>
</dbReference>
<dbReference type="OMA" id="QQIYEAG"/>
<evidence type="ECO:0008006" key="6">
    <source>
        <dbReference type="Google" id="ProtNLM"/>
    </source>
</evidence>
<keyword evidence="3" id="KW-0408">Iron</keyword>
<name>A0A5J4YMG2_PORPP</name>
<dbReference type="AlphaFoldDB" id="A0A5J4YMG2"/>
<proteinExistence type="predicted"/>
<dbReference type="InterPro" id="IPR008775">
    <property type="entry name" value="Phytyl_CoA_dOase-like"/>
</dbReference>
<keyword evidence="2" id="KW-0479">Metal-binding</keyword>
<evidence type="ECO:0000256" key="3">
    <source>
        <dbReference type="ARBA" id="ARBA00023004"/>
    </source>
</evidence>
<comment type="cofactor">
    <cofactor evidence="1">
        <name>Fe cation</name>
        <dbReference type="ChEBI" id="CHEBI:24875"/>
    </cofactor>
</comment>
<keyword evidence="5" id="KW-1185">Reference proteome</keyword>
<evidence type="ECO:0000256" key="2">
    <source>
        <dbReference type="ARBA" id="ARBA00022723"/>
    </source>
</evidence>
<dbReference type="Proteomes" id="UP000324585">
    <property type="component" value="Unassembled WGS sequence"/>
</dbReference>
<dbReference type="SUPFAM" id="SSF51197">
    <property type="entry name" value="Clavaminate synthase-like"/>
    <property type="match status" value="1"/>
</dbReference>
<dbReference type="Gene3D" id="2.60.120.620">
    <property type="entry name" value="q2cbj1_9rhob like domain"/>
    <property type="match status" value="1"/>
</dbReference>
<sequence length="336" mass="37336">MGISRPTHQETQHLVRQRGGEMGSLGAGLSTEQRYLFDVRGYVILRHVLSPEECKELHDAIDANADAFHERTGNLMNSTQPPFVTDSLKGRLDCGTMLHWSKPYCDVFRRLLTHPNVVPALVDVCGPGFRLDHLPLCVQQRRGVEGFDLHGGNLDASGNYNEHLAYTFKYGQMKCRLVNCTFQLTRVDAGDGGFAIIPGSHKANYPLPPGIANGSFTNGGEPLLEQPVVEQGDVILFSEGTSHGALPWRGAADVRRVVFYRYAPGGVAYGRGYLDRFLDEAFLSELTPQQRAVLAPPYHSRLERPLLGKDAQTLTEVPRPAHKKAFDEKLFGYPYF</sequence>
<organism evidence="4 5">
    <name type="scientific">Porphyridium purpureum</name>
    <name type="common">Red alga</name>
    <name type="synonym">Porphyridium cruentum</name>
    <dbReference type="NCBI Taxonomy" id="35688"/>
    <lineage>
        <taxon>Eukaryota</taxon>
        <taxon>Rhodophyta</taxon>
        <taxon>Bangiophyceae</taxon>
        <taxon>Porphyridiales</taxon>
        <taxon>Porphyridiaceae</taxon>
        <taxon>Porphyridium</taxon>
    </lineage>
</organism>
<dbReference type="Pfam" id="PF05721">
    <property type="entry name" value="PhyH"/>
    <property type="match status" value="1"/>
</dbReference>
<dbReference type="OrthoDB" id="2328924at2759"/>
<reference evidence="5" key="1">
    <citation type="journal article" date="2019" name="Nat. Commun.">
        <title>Expansion of phycobilisome linker gene families in mesophilic red algae.</title>
        <authorList>
            <person name="Lee J."/>
            <person name="Kim D."/>
            <person name="Bhattacharya D."/>
            <person name="Yoon H.S."/>
        </authorList>
    </citation>
    <scope>NUCLEOTIDE SEQUENCE [LARGE SCALE GENOMIC DNA]</scope>
    <source>
        <strain evidence="5">CCMP 1328</strain>
    </source>
</reference>
<evidence type="ECO:0000256" key="1">
    <source>
        <dbReference type="ARBA" id="ARBA00001962"/>
    </source>
</evidence>
<dbReference type="PANTHER" id="PTHR20883:SF15">
    <property type="entry name" value="PHYTANOYL-COA DIOXYGENASE DOMAIN-CONTAINING PROTEIN 1"/>
    <property type="match status" value="1"/>
</dbReference>
<dbReference type="EMBL" id="VRMN01000011">
    <property type="protein sequence ID" value="KAA8491853.1"/>
    <property type="molecule type" value="Genomic_DNA"/>
</dbReference>
<evidence type="ECO:0000313" key="4">
    <source>
        <dbReference type="EMBL" id="KAA8491853.1"/>
    </source>
</evidence>
<dbReference type="GO" id="GO:0046872">
    <property type="term" value="F:metal ion binding"/>
    <property type="evidence" value="ECO:0007669"/>
    <property type="project" value="UniProtKB-KW"/>
</dbReference>
<protein>
    <recommendedName>
        <fullName evidence="6">Phytanoyl-CoA dioxygenase family protein</fullName>
    </recommendedName>
</protein>
<evidence type="ECO:0000313" key="5">
    <source>
        <dbReference type="Proteomes" id="UP000324585"/>
    </source>
</evidence>
<accession>A0A5J4YMG2</accession>
<comment type="caution">
    <text evidence="4">The sequence shown here is derived from an EMBL/GenBank/DDBJ whole genome shotgun (WGS) entry which is preliminary data.</text>
</comment>